<gene>
    <name evidence="2" type="ORF">E2C01_033027</name>
</gene>
<dbReference type="AlphaFoldDB" id="A0A5B7EWR3"/>
<evidence type="ECO:0000313" key="2">
    <source>
        <dbReference type="EMBL" id="MPC39490.1"/>
    </source>
</evidence>
<protein>
    <submittedName>
        <fullName evidence="2">Uncharacterized protein</fullName>
    </submittedName>
</protein>
<evidence type="ECO:0000256" key="1">
    <source>
        <dbReference type="SAM" id="MobiDB-lite"/>
    </source>
</evidence>
<feature type="region of interest" description="Disordered" evidence="1">
    <location>
        <begin position="61"/>
        <end position="85"/>
    </location>
</feature>
<name>A0A5B7EWR3_PORTR</name>
<proteinExistence type="predicted"/>
<comment type="caution">
    <text evidence="2">The sequence shown here is derived from an EMBL/GenBank/DDBJ whole genome shotgun (WGS) entry which is preliminary data.</text>
</comment>
<evidence type="ECO:0000313" key="3">
    <source>
        <dbReference type="Proteomes" id="UP000324222"/>
    </source>
</evidence>
<dbReference type="Proteomes" id="UP000324222">
    <property type="component" value="Unassembled WGS sequence"/>
</dbReference>
<organism evidence="2 3">
    <name type="scientific">Portunus trituberculatus</name>
    <name type="common">Swimming crab</name>
    <name type="synonym">Neptunus trituberculatus</name>
    <dbReference type="NCBI Taxonomy" id="210409"/>
    <lineage>
        <taxon>Eukaryota</taxon>
        <taxon>Metazoa</taxon>
        <taxon>Ecdysozoa</taxon>
        <taxon>Arthropoda</taxon>
        <taxon>Crustacea</taxon>
        <taxon>Multicrustacea</taxon>
        <taxon>Malacostraca</taxon>
        <taxon>Eumalacostraca</taxon>
        <taxon>Eucarida</taxon>
        <taxon>Decapoda</taxon>
        <taxon>Pleocyemata</taxon>
        <taxon>Brachyura</taxon>
        <taxon>Eubrachyura</taxon>
        <taxon>Portunoidea</taxon>
        <taxon>Portunidae</taxon>
        <taxon>Portuninae</taxon>
        <taxon>Portunus</taxon>
    </lineage>
</organism>
<keyword evidence="3" id="KW-1185">Reference proteome</keyword>
<reference evidence="2 3" key="1">
    <citation type="submission" date="2019-05" db="EMBL/GenBank/DDBJ databases">
        <title>Another draft genome of Portunus trituberculatus and its Hox gene families provides insights of decapod evolution.</title>
        <authorList>
            <person name="Jeong J.-H."/>
            <person name="Song I."/>
            <person name="Kim S."/>
            <person name="Choi T."/>
            <person name="Kim D."/>
            <person name="Ryu S."/>
            <person name="Kim W."/>
        </authorList>
    </citation>
    <scope>NUCLEOTIDE SEQUENCE [LARGE SCALE GENOMIC DNA]</scope>
    <source>
        <tissue evidence="2">Muscle</tissue>
    </source>
</reference>
<accession>A0A5B7EWR3</accession>
<dbReference type="EMBL" id="VSRR010004379">
    <property type="protein sequence ID" value="MPC39490.1"/>
    <property type="molecule type" value="Genomic_DNA"/>
</dbReference>
<sequence length="85" mass="9124">MWRGVSGAWGGAAGRGESWRYMMGERGSHEVPWRLSLLPACLPACVPAIAITPIIRHSRPPLARGRGPLSSPPQKAGPAGQAWRE</sequence>